<name>A0AC61QSE9_9BACT</name>
<gene>
    <name evidence="1" type="ORF">E5358_04375</name>
</gene>
<organism evidence="1 2">
    <name type="scientific">Palleniella muris</name>
    <dbReference type="NCBI Taxonomy" id="3038145"/>
    <lineage>
        <taxon>Bacteria</taxon>
        <taxon>Pseudomonadati</taxon>
        <taxon>Bacteroidota</taxon>
        <taxon>Bacteroidia</taxon>
        <taxon>Bacteroidales</taxon>
        <taxon>Prevotellaceae</taxon>
        <taxon>Palleniella</taxon>
    </lineage>
</organism>
<reference evidence="1" key="1">
    <citation type="submission" date="2019-04" db="EMBL/GenBank/DDBJ databases">
        <title>Microbes associate with the intestines of laboratory mice.</title>
        <authorList>
            <person name="Navarre W."/>
            <person name="Wong E."/>
            <person name="Huang K."/>
            <person name="Tropini C."/>
            <person name="Ng K."/>
            <person name="Yu B."/>
        </authorList>
    </citation>
    <scope>NUCLEOTIDE SEQUENCE</scope>
    <source>
        <strain evidence="1">NM73_A23</strain>
    </source>
</reference>
<comment type="caution">
    <text evidence="1">The sequence shown here is derived from an EMBL/GenBank/DDBJ whole genome shotgun (WGS) entry which is preliminary data.</text>
</comment>
<accession>A0AC61QSE9</accession>
<dbReference type="Proteomes" id="UP000308886">
    <property type="component" value="Unassembled WGS sequence"/>
</dbReference>
<evidence type="ECO:0000313" key="2">
    <source>
        <dbReference type="Proteomes" id="UP000308886"/>
    </source>
</evidence>
<proteinExistence type="predicted"/>
<protein>
    <submittedName>
        <fullName evidence="1">Uncharacterized protein</fullName>
    </submittedName>
</protein>
<sequence length="76" mass="8889">MNITDKELKYMIECAMRDLTEMLVEKRQMTVKEALRTLYTSDTLKALKMPATGLYHQSSQYIYSFLDNEITTARMA</sequence>
<evidence type="ECO:0000313" key="1">
    <source>
        <dbReference type="EMBL" id="TGX83184.1"/>
    </source>
</evidence>
<dbReference type="EMBL" id="SRZC01000005">
    <property type="protein sequence ID" value="TGX83184.1"/>
    <property type="molecule type" value="Genomic_DNA"/>
</dbReference>
<keyword evidence="2" id="KW-1185">Reference proteome</keyword>